<sequence length="192" mass="20453">SLLRAAQQRLLQLNIIAFNAFLGACQNCVQWQRSLVALATMAGNCDVVSFTAAVTACGDSSAWRHAAGLMADVEAQDLHPDFSLLSASMSALTEGASTSTQQGGWLRALEIQGAMLLVRLRPGLGSFNSALRACQRDSAWHGGVAALSQMGRFRISPDEVGCAAVLRGCQQEQAYAPLRRLLDDISCGLLEE</sequence>
<evidence type="ECO:0000313" key="3">
    <source>
        <dbReference type="Proteomes" id="UP000649617"/>
    </source>
</evidence>
<proteinExistence type="predicted"/>
<dbReference type="PANTHER" id="PTHR47936:SF1">
    <property type="entry name" value="PENTATRICOPEPTIDE REPEAT-CONTAINING PROTEIN GUN1, CHLOROPLASTIC"/>
    <property type="match status" value="1"/>
</dbReference>
<keyword evidence="1" id="KW-0677">Repeat</keyword>
<name>A0A812RS60_SYMPI</name>
<dbReference type="InterPro" id="IPR011990">
    <property type="entry name" value="TPR-like_helical_dom_sf"/>
</dbReference>
<accession>A0A812RS60</accession>
<protein>
    <submittedName>
        <fullName evidence="2">EMB2654 protein</fullName>
    </submittedName>
</protein>
<dbReference type="EMBL" id="CAJNIZ010021635">
    <property type="protein sequence ID" value="CAE7454020.1"/>
    <property type="molecule type" value="Genomic_DNA"/>
</dbReference>
<dbReference type="Proteomes" id="UP000649617">
    <property type="component" value="Unassembled WGS sequence"/>
</dbReference>
<keyword evidence="3" id="KW-1185">Reference proteome</keyword>
<gene>
    <name evidence="2" type="primary">EMB2654</name>
    <name evidence="2" type="ORF">SPIL2461_LOCUS11136</name>
</gene>
<feature type="non-terminal residue" evidence="2">
    <location>
        <position position="1"/>
    </location>
</feature>
<dbReference type="Gene3D" id="1.25.40.10">
    <property type="entry name" value="Tetratricopeptide repeat domain"/>
    <property type="match status" value="2"/>
</dbReference>
<evidence type="ECO:0000256" key="1">
    <source>
        <dbReference type="ARBA" id="ARBA00022737"/>
    </source>
</evidence>
<evidence type="ECO:0000313" key="2">
    <source>
        <dbReference type="EMBL" id="CAE7454020.1"/>
    </source>
</evidence>
<feature type="non-terminal residue" evidence="2">
    <location>
        <position position="192"/>
    </location>
</feature>
<dbReference type="PANTHER" id="PTHR47936">
    <property type="entry name" value="PPR_LONG DOMAIN-CONTAINING PROTEIN"/>
    <property type="match status" value="1"/>
</dbReference>
<organism evidence="2 3">
    <name type="scientific">Symbiodinium pilosum</name>
    <name type="common">Dinoflagellate</name>
    <dbReference type="NCBI Taxonomy" id="2952"/>
    <lineage>
        <taxon>Eukaryota</taxon>
        <taxon>Sar</taxon>
        <taxon>Alveolata</taxon>
        <taxon>Dinophyceae</taxon>
        <taxon>Suessiales</taxon>
        <taxon>Symbiodiniaceae</taxon>
        <taxon>Symbiodinium</taxon>
    </lineage>
</organism>
<reference evidence="2" key="1">
    <citation type="submission" date="2021-02" db="EMBL/GenBank/DDBJ databases">
        <authorList>
            <person name="Dougan E. K."/>
            <person name="Rhodes N."/>
            <person name="Thang M."/>
            <person name="Chan C."/>
        </authorList>
    </citation>
    <scope>NUCLEOTIDE SEQUENCE</scope>
</reference>
<dbReference type="OrthoDB" id="423996at2759"/>
<comment type="caution">
    <text evidence="2">The sequence shown here is derived from an EMBL/GenBank/DDBJ whole genome shotgun (WGS) entry which is preliminary data.</text>
</comment>
<dbReference type="AlphaFoldDB" id="A0A812RS60"/>